<dbReference type="Gene3D" id="1.10.287.950">
    <property type="entry name" value="Methyl-accepting chemotaxis protein"/>
    <property type="match status" value="1"/>
</dbReference>
<evidence type="ECO:0000256" key="3">
    <source>
        <dbReference type="ARBA" id="ARBA00022481"/>
    </source>
</evidence>
<keyword evidence="7 11" id="KW-0472">Membrane</keyword>
<dbReference type="SUPFAM" id="SSF158472">
    <property type="entry name" value="HAMP domain-like"/>
    <property type="match status" value="1"/>
</dbReference>
<feature type="coiled-coil region" evidence="10">
    <location>
        <begin position="292"/>
        <end position="319"/>
    </location>
</feature>
<dbReference type="AlphaFoldDB" id="A0A376NZG7"/>
<dbReference type="RefSeq" id="WP_073840551.1">
    <property type="nucleotide sequence ID" value="NZ_CABVVF010000026.1"/>
</dbReference>
<accession>A0A376NZG7</accession>
<dbReference type="GO" id="GO:0006935">
    <property type="term" value="P:chemotaxis"/>
    <property type="evidence" value="ECO:0007669"/>
    <property type="project" value="UniProtKB-KW"/>
</dbReference>
<evidence type="ECO:0000256" key="11">
    <source>
        <dbReference type="SAM" id="Phobius"/>
    </source>
</evidence>
<evidence type="ECO:0000256" key="9">
    <source>
        <dbReference type="ARBA" id="ARBA00029447"/>
    </source>
</evidence>
<evidence type="ECO:0000313" key="14">
    <source>
        <dbReference type="Proteomes" id="UP000254428"/>
    </source>
</evidence>
<keyword evidence="10" id="KW-0175">Coiled coil</keyword>
<keyword evidence="6 11" id="KW-1133">Transmembrane helix</keyword>
<reference evidence="13 14" key="1">
    <citation type="submission" date="2018-06" db="EMBL/GenBank/DDBJ databases">
        <authorList>
            <consortium name="Pathogen Informatics"/>
            <person name="Doyle S."/>
        </authorList>
    </citation>
    <scope>NUCLEOTIDE SEQUENCE [LARGE SCALE GENOMIC DNA]</scope>
    <source>
        <strain evidence="13 14">NCTC11341</strain>
    </source>
</reference>
<evidence type="ECO:0000256" key="6">
    <source>
        <dbReference type="ARBA" id="ARBA00022989"/>
    </source>
</evidence>
<evidence type="ECO:0000259" key="12">
    <source>
        <dbReference type="PROSITE" id="PS50885"/>
    </source>
</evidence>
<dbReference type="InterPro" id="IPR003660">
    <property type="entry name" value="HAMP_dom"/>
</dbReference>
<evidence type="ECO:0000256" key="7">
    <source>
        <dbReference type="ARBA" id="ARBA00023136"/>
    </source>
</evidence>
<feature type="transmembrane region" description="Helical" evidence="11">
    <location>
        <begin position="192"/>
        <end position="214"/>
    </location>
</feature>
<dbReference type="GO" id="GO:0004888">
    <property type="term" value="F:transmembrane signaling receptor activity"/>
    <property type="evidence" value="ECO:0007669"/>
    <property type="project" value="InterPro"/>
</dbReference>
<gene>
    <name evidence="13" type="primary">tsr</name>
    <name evidence="13" type="ORF">NCTC11341_03279</name>
</gene>
<proteinExistence type="inferred from homology"/>
<feature type="domain" description="HAMP" evidence="12">
    <location>
        <begin position="216"/>
        <end position="268"/>
    </location>
</feature>
<evidence type="ECO:0000256" key="2">
    <source>
        <dbReference type="ARBA" id="ARBA00022475"/>
    </source>
</evidence>
<keyword evidence="5 11" id="KW-0812">Transmembrane</keyword>
<dbReference type="PANTHER" id="PTHR43531">
    <property type="entry name" value="PROTEIN ICFG"/>
    <property type="match status" value="1"/>
</dbReference>
<evidence type="ECO:0000256" key="10">
    <source>
        <dbReference type="SAM" id="Coils"/>
    </source>
</evidence>
<dbReference type="Pfam" id="PF02203">
    <property type="entry name" value="TarH"/>
    <property type="match status" value="1"/>
</dbReference>
<evidence type="ECO:0000256" key="4">
    <source>
        <dbReference type="ARBA" id="ARBA00022500"/>
    </source>
</evidence>
<dbReference type="InterPro" id="IPR035440">
    <property type="entry name" value="4HB_MCP_dom_sf"/>
</dbReference>
<dbReference type="SMART" id="SM00319">
    <property type="entry name" value="TarH"/>
    <property type="match status" value="1"/>
</dbReference>
<name>A0A376NZG7_ECOLX</name>
<dbReference type="InterPro" id="IPR003122">
    <property type="entry name" value="Tar_rcpt_lig-bd"/>
</dbReference>
<keyword evidence="2" id="KW-1003">Cell membrane</keyword>
<dbReference type="Proteomes" id="UP000254428">
    <property type="component" value="Unassembled WGS sequence"/>
</dbReference>
<comment type="similarity">
    <text evidence="9">Belongs to the methyl-accepting chemotaxis (MCP) protein family.</text>
</comment>
<dbReference type="InterPro" id="IPR051310">
    <property type="entry name" value="MCP_chemotaxis"/>
</dbReference>
<dbReference type="CDD" id="cd19407">
    <property type="entry name" value="Tar_Tsr_sensor"/>
    <property type="match status" value="1"/>
</dbReference>
<evidence type="ECO:0000256" key="5">
    <source>
        <dbReference type="ARBA" id="ARBA00022692"/>
    </source>
</evidence>
<dbReference type="GO" id="GO:0005886">
    <property type="term" value="C:plasma membrane"/>
    <property type="evidence" value="ECO:0007669"/>
    <property type="project" value="UniProtKB-SubCell"/>
</dbReference>
<dbReference type="SMART" id="SM00304">
    <property type="entry name" value="HAMP"/>
    <property type="match status" value="1"/>
</dbReference>
<evidence type="ECO:0000313" key="13">
    <source>
        <dbReference type="EMBL" id="STH71647.1"/>
    </source>
</evidence>
<dbReference type="CDD" id="cd06225">
    <property type="entry name" value="HAMP"/>
    <property type="match status" value="1"/>
</dbReference>
<protein>
    <submittedName>
        <fullName evidence="13">Methyl-accepting chemotaxis protein I</fullName>
    </submittedName>
</protein>
<dbReference type="PANTHER" id="PTHR43531:SF14">
    <property type="entry name" value="METHYL-ACCEPTING CHEMOTAXIS PROTEIN I-RELATED"/>
    <property type="match status" value="1"/>
</dbReference>
<keyword evidence="4" id="KW-0145">Chemotaxis</keyword>
<evidence type="ECO:0000256" key="8">
    <source>
        <dbReference type="ARBA" id="ARBA00023224"/>
    </source>
</evidence>
<dbReference type="FunFam" id="1.20.120.30:FF:000002">
    <property type="entry name" value="Methyl-accepting chemotaxis protein I"/>
    <property type="match status" value="1"/>
</dbReference>
<dbReference type="InterPro" id="IPR004090">
    <property type="entry name" value="Chemotax_Me-accpt_rcpt"/>
</dbReference>
<organism evidence="13 14">
    <name type="scientific">Escherichia coli</name>
    <dbReference type="NCBI Taxonomy" id="562"/>
    <lineage>
        <taxon>Bacteria</taxon>
        <taxon>Pseudomonadati</taxon>
        <taxon>Pseudomonadota</taxon>
        <taxon>Gammaproteobacteria</taxon>
        <taxon>Enterobacterales</taxon>
        <taxon>Enterobacteriaceae</taxon>
        <taxon>Escherichia</taxon>
    </lineage>
</organism>
<dbReference type="Pfam" id="PF00672">
    <property type="entry name" value="HAMP"/>
    <property type="match status" value="1"/>
</dbReference>
<dbReference type="PROSITE" id="PS50885">
    <property type="entry name" value="HAMP"/>
    <property type="match status" value="1"/>
</dbReference>
<dbReference type="SUPFAM" id="SSF47170">
    <property type="entry name" value="Aspartate receptor, ligand-binding domain"/>
    <property type="match status" value="1"/>
</dbReference>
<sequence length="355" mass="39330">MLKRIKIVTSLLLVLAVFGLLQLTSGGLFFNALKNDKENFTVLQTIRQQQSTLNGSWVALLQTRNTLNRAGIRYMMDQNNIGSGSTVAELMQSASISLKQAEKNWADYEALPRDPRQSTAAAAEIKRNYDIYHNALAELIQLLGAGKINEFFDQPTQGYQDGFEKQYVAYMEQNDRLYDIAVSDNNASYSQAMWILVGVMIVVLAVIFAVWFGIKASLVAPMNRLIDSIRHIAGGDLVKPIEVDGSNEMGQLAESLRHMQGELMRTVGDVRNGANAIYSGASEIATGNNDLSSRTEQQAAALEEQASRLTEAVAVFRIQQQQQQQRETSAVVKTVTPAAPRKMVVADSEENWETF</sequence>
<dbReference type="PRINTS" id="PR00260">
    <property type="entry name" value="CHEMTRNSDUCR"/>
</dbReference>
<keyword evidence="3" id="KW-0488">Methylation</keyword>
<keyword evidence="8" id="KW-0807">Transducer</keyword>
<dbReference type="GO" id="GO:0007165">
    <property type="term" value="P:signal transduction"/>
    <property type="evidence" value="ECO:0007669"/>
    <property type="project" value="UniProtKB-KW"/>
</dbReference>
<evidence type="ECO:0000256" key="1">
    <source>
        <dbReference type="ARBA" id="ARBA00004236"/>
    </source>
</evidence>
<comment type="subcellular location">
    <subcellularLocation>
        <location evidence="1">Cell membrane</location>
    </subcellularLocation>
</comment>
<dbReference type="EMBL" id="UGBT01000002">
    <property type="protein sequence ID" value="STH71647.1"/>
    <property type="molecule type" value="Genomic_DNA"/>
</dbReference>
<dbReference type="Gene3D" id="1.20.120.30">
    <property type="entry name" value="Aspartate receptor, ligand-binding domain"/>
    <property type="match status" value="1"/>
</dbReference>